<sequence length="461" mass="49762">MNANSLLDWALAGVRSVLPAQWCEDHHCDQTGIKRTDYRLEFQVPSGLMPDNQFASQKAVLRVHRVSPTYSRSGCRAKKAMILVHGKTLGGSVHFDLQHTTPGFAPLSLQEALAYAGIDTFAPDLLGYGLSTRFSLDDPANASLPSYAADGSCSVSGCDRTRNNIAFPLDQQKTKLWTNPLNGAYKAHSSKTYFGNTDVWARDIRQVIDDAHAKTGLSKVSLLGYSFGGPRVGRVLHQLGTDAAVGVDRVIFVAALFDTLPGPNGSEIHVEYATEEKDLPAVEKSTSFPLTLSALGGWDNPSPDRVPPGAPEAFAKQAKLLDPIGAKWGGADTSSPTGLIRSPTFTNSGWNKDVAAAITIPTLVLHGTDDKTIPVTNAVHIYDALTVPKKVLVEINCASHLMQYETAPAWEGPHRAIADAIIDWVGKSTFSTRSDGHFRIDCAGRVWELVPGAADRHLNSW</sequence>
<dbReference type="SUPFAM" id="SSF53474">
    <property type="entry name" value="alpha/beta-Hydrolases"/>
    <property type="match status" value="1"/>
</dbReference>
<comment type="caution">
    <text evidence="2">The sequence shown here is derived from an EMBL/GenBank/DDBJ whole genome shotgun (WGS) entry which is preliminary data.</text>
</comment>
<dbReference type="InterPro" id="IPR000073">
    <property type="entry name" value="AB_hydrolase_1"/>
</dbReference>
<keyword evidence="3" id="KW-1185">Reference proteome</keyword>
<evidence type="ECO:0000313" key="2">
    <source>
        <dbReference type="EMBL" id="GAF48113.1"/>
    </source>
</evidence>
<dbReference type="Proteomes" id="UP000019491">
    <property type="component" value="Unassembled WGS sequence"/>
</dbReference>
<evidence type="ECO:0000259" key="1">
    <source>
        <dbReference type="Pfam" id="PF00561"/>
    </source>
</evidence>
<dbReference type="GO" id="GO:0016020">
    <property type="term" value="C:membrane"/>
    <property type="evidence" value="ECO:0007669"/>
    <property type="project" value="TreeGrafter"/>
</dbReference>
<dbReference type="PANTHER" id="PTHR43798">
    <property type="entry name" value="MONOACYLGLYCEROL LIPASE"/>
    <property type="match status" value="1"/>
</dbReference>
<feature type="domain" description="AB hydrolase-1" evidence="1">
    <location>
        <begin position="80"/>
        <end position="405"/>
    </location>
</feature>
<dbReference type="PANTHER" id="PTHR43798:SF33">
    <property type="entry name" value="HYDROLASE, PUTATIVE (AFU_ORTHOLOGUE AFUA_2G14860)-RELATED"/>
    <property type="match status" value="1"/>
</dbReference>
<dbReference type="OrthoDB" id="128799at2"/>
<dbReference type="GO" id="GO:0003824">
    <property type="term" value="F:catalytic activity"/>
    <property type="evidence" value="ECO:0007669"/>
    <property type="project" value="UniProtKB-ARBA"/>
</dbReference>
<dbReference type="EMBL" id="BAWF01000049">
    <property type="protein sequence ID" value="GAF48113.1"/>
    <property type="molecule type" value="Genomic_DNA"/>
</dbReference>
<name>X0PXK2_RHOWR</name>
<dbReference type="RefSeq" id="WP_081792564.1">
    <property type="nucleotide sequence ID" value="NZ_BAWF01000049.1"/>
</dbReference>
<reference evidence="2 3" key="1">
    <citation type="submission" date="2014-02" db="EMBL/GenBank/DDBJ databases">
        <title>Whole genome shotgun sequence of Rhodococcus wratislaviensis NBRC 100605.</title>
        <authorList>
            <person name="Hosoyama A."/>
            <person name="Tsuchikane K."/>
            <person name="Yoshida I."/>
            <person name="Ohji S."/>
            <person name="Ichikawa N."/>
            <person name="Yamazoe A."/>
            <person name="Fujita N."/>
        </authorList>
    </citation>
    <scope>NUCLEOTIDE SEQUENCE [LARGE SCALE GENOMIC DNA]</scope>
    <source>
        <strain evidence="2 3">NBRC 100605</strain>
    </source>
</reference>
<evidence type="ECO:0000313" key="3">
    <source>
        <dbReference type="Proteomes" id="UP000019491"/>
    </source>
</evidence>
<dbReference type="InterPro" id="IPR050266">
    <property type="entry name" value="AB_hydrolase_sf"/>
</dbReference>
<protein>
    <recommendedName>
        <fullName evidence="1">AB hydrolase-1 domain-containing protein</fullName>
    </recommendedName>
</protein>
<dbReference type="Gene3D" id="3.40.50.1820">
    <property type="entry name" value="alpha/beta hydrolase"/>
    <property type="match status" value="2"/>
</dbReference>
<organism evidence="2 3">
    <name type="scientific">Rhodococcus wratislaviensis NBRC 100605</name>
    <dbReference type="NCBI Taxonomy" id="1219028"/>
    <lineage>
        <taxon>Bacteria</taxon>
        <taxon>Bacillati</taxon>
        <taxon>Actinomycetota</taxon>
        <taxon>Actinomycetes</taxon>
        <taxon>Mycobacteriales</taxon>
        <taxon>Nocardiaceae</taxon>
        <taxon>Rhodococcus</taxon>
    </lineage>
</organism>
<dbReference type="InterPro" id="IPR029058">
    <property type="entry name" value="AB_hydrolase_fold"/>
</dbReference>
<gene>
    <name evidence="2" type="ORF">RW1_049_00220</name>
</gene>
<proteinExistence type="predicted"/>
<dbReference type="Pfam" id="PF00561">
    <property type="entry name" value="Abhydrolase_1"/>
    <property type="match status" value="1"/>
</dbReference>
<accession>X0PXK2</accession>
<dbReference type="AlphaFoldDB" id="X0PXK2"/>